<feature type="transmembrane region" description="Helical" evidence="2">
    <location>
        <begin position="135"/>
        <end position="161"/>
    </location>
</feature>
<feature type="transmembrane region" description="Helical" evidence="2">
    <location>
        <begin position="226"/>
        <end position="252"/>
    </location>
</feature>
<evidence type="ECO:0000256" key="2">
    <source>
        <dbReference type="SAM" id="Phobius"/>
    </source>
</evidence>
<keyword evidence="2" id="KW-0472">Membrane</keyword>
<evidence type="ECO:0000313" key="5">
    <source>
        <dbReference type="Proteomes" id="UP000011715"/>
    </source>
</evidence>
<keyword evidence="5" id="KW-1185">Reference proteome</keyword>
<name>A0A0C4DXT1_MAGP6</name>
<dbReference type="STRING" id="644358.A0A0C4DXT1"/>
<evidence type="ECO:0008006" key="6">
    <source>
        <dbReference type="Google" id="ProtNLM"/>
    </source>
</evidence>
<feature type="transmembrane region" description="Helical" evidence="2">
    <location>
        <begin position="105"/>
        <end position="123"/>
    </location>
</feature>
<gene>
    <name evidence="3" type="ORF">MAPG_04838</name>
</gene>
<feature type="transmembrane region" description="Helical" evidence="2">
    <location>
        <begin position="64"/>
        <end position="85"/>
    </location>
</feature>
<dbReference type="Proteomes" id="UP000011715">
    <property type="component" value="Unassembled WGS sequence"/>
</dbReference>
<proteinExistence type="predicted"/>
<evidence type="ECO:0000256" key="1">
    <source>
        <dbReference type="SAM" id="MobiDB-lite"/>
    </source>
</evidence>
<dbReference type="EMBL" id="ADBL01001132">
    <property type="status" value="NOT_ANNOTATED_CDS"/>
    <property type="molecule type" value="Genomic_DNA"/>
</dbReference>
<evidence type="ECO:0000313" key="4">
    <source>
        <dbReference type="EnsemblFungi" id="MAPG_04838T0"/>
    </source>
</evidence>
<reference evidence="4" key="4">
    <citation type="journal article" date="2015" name="G3 (Bethesda)">
        <title>Genome sequences of three phytopathogenic species of the Magnaporthaceae family of fungi.</title>
        <authorList>
            <person name="Okagaki L.H."/>
            <person name="Nunes C.C."/>
            <person name="Sailsbery J."/>
            <person name="Clay B."/>
            <person name="Brown D."/>
            <person name="John T."/>
            <person name="Oh Y."/>
            <person name="Young N."/>
            <person name="Fitzgerald M."/>
            <person name="Haas B.J."/>
            <person name="Zeng Q."/>
            <person name="Young S."/>
            <person name="Adiconis X."/>
            <person name="Fan L."/>
            <person name="Levin J.Z."/>
            <person name="Mitchell T.K."/>
            <person name="Okubara P.A."/>
            <person name="Farman M.L."/>
            <person name="Kohn L.M."/>
            <person name="Birren B."/>
            <person name="Ma L.-J."/>
            <person name="Dean R.A."/>
        </authorList>
    </citation>
    <scope>NUCLEOTIDE SEQUENCE</scope>
    <source>
        <strain evidence="4">ATCC 64411 / 73-15</strain>
    </source>
</reference>
<reference evidence="5" key="2">
    <citation type="submission" date="2010-05" db="EMBL/GenBank/DDBJ databases">
        <title>The genome sequence of Magnaporthe poae strain ATCC 64411.</title>
        <authorList>
            <person name="Ma L.-J."/>
            <person name="Dead R."/>
            <person name="Young S."/>
            <person name="Zeng Q."/>
            <person name="Koehrsen M."/>
            <person name="Alvarado L."/>
            <person name="Berlin A."/>
            <person name="Chapman S.B."/>
            <person name="Chen Z."/>
            <person name="Freedman E."/>
            <person name="Gellesch M."/>
            <person name="Goldberg J."/>
            <person name="Griggs A."/>
            <person name="Gujja S."/>
            <person name="Heilman E.R."/>
            <person name="Heiman D."/>
            <person name="Hepburn T."/>
            <person name="Howarth C."/>
            <person name="Jen D."/>
            <person name="Larson L."/>
            <person name="Mehta T."/>
            <person name="Neiman D."/>
            <person name="Pearson M."/>
            <person name="Roberts A."/>
            <person name="Saif S."/>
            <person name="Shea T."/>
            <person name="Shenoy N."/>
            <person name="Sisk P."/>
            <person name="Stolte C."/>
            <person name="Sykes S."/>
            <person name="Walk T."/>
            <person name="White J."/>
            <person name="Yandava C."/>
            <person name="Haas B."/>
            <person name="Nusbaum C."/>
            <person name="Birren B."/>
        </authorList>
    </citation>
    <scope>NUCLEOTIDE SEQUENCE [LARGE SCALE GENOMIC DNA]</scope>
    <source>
        <strain evidence="5">ATCC 64411 / 73-15</strain>
    </source>
</reference>
<keyword evidence="2" id="KW-0812">Transmembrane</keyword>
<dbReference type="VEuPathDB" id="FungiDB:MAPG_04838"/>
<reference evidence="3" key="3">
    <citation type="submission" date="2011-03" db="EMBL/GenBank/DDBJ databases">
        <title>Annotation of Magnaporthe poae ATCC 64411.</title>
        <authorList>
            <person name="Ma L.-J."/>
            <person name="Dead R."/>
            <person name="Young S.K."/>
            <person name="Zeng Q."/>
            <person name="Gargeya S."/>
            <person name="Fitzgerald M."/>
            <person name="Haas B."/>
            <person name="Abouelleil A."/>
            <person name="Alvarado L."/>
            <person name="Arachchi H.M."/>
            <person name="Berlin A."/>
            <person name="Brown A."/>
            <person name="Chapman S.B."/>
            <person name="Chen Z."/>
            <person name="Dunbar C."/>
            <person name="Freedman E."/>
            <person name="Gearin G."/>
            <person name="Gellesch M."/>
            <person name="Goldberg J."/>
            <person name="Griggs A."/>
            <person name="Gujja S."/>
            <person name="Heiman D."/>
            <person name="Howarth C."/>
            <person name="Larson L."/>
            <person name="Lui A."/>
            <person name="MacDonald P.J.P."/>
            <person name="Mehta T."/>
            <person name="Montmayeur A."/>
            <person name="Murphy C."/>
            <person name="Neiman D."/>
            <person name="Pearson M."/>
            <person name="Priest M."/>
            <person name="Roberts A."/>
            <person name="Saif S."/>
            <person name="Shea T."/>
            <person name="Shenoy N."/>
            <person name="Sisk P."/>
            <person name="Stolte C."/>
            <person name="Sykes S."/>
            <person name="Yandava C."/>
            <person name="Wortman J."/>
            <person name="Nusbaum C."/>
            <person name="Birren B."/>
        </authorList>
    </citation>
    <scope>NUCLEOTIDE SEQUENCE</scope>
    <source>
        <strain evidence="3">ATCC 64411</strain>
    </source>
</reference>
<protein>
    <recommendedName>
        <fullName evidence="6">MARVEL domain-containing protein</fullName>
    </recommendedName>
</protein>
<keyword evidence="2" id="KW-1133">Transmembrane helix</keyword>
<dbReference type="OrthoDB" id="5219413at2759"/>
<dbReference type="AlphaFoldDB" id="A0A0C4DXT1"/>
<feature type="region of interest" description="Disordered" evidence="1">
    <location>
        <begin position="1"/>
        <end position="48"/>
    </location>
</feature>
<reference evidence="3" key="1">
    <citation type="submission" date="2010-05" db="EMBL/GenBank/DDBJ databases">
        <title>The Genome Sequence of Magnaporthe poae strain ATCC 64411.</title>
        <authorList>
            <consortium name="The Broad Institute Genome Sequencing Platform"/>
            <consortium name="Broad Institute Genome Sequencing Center for Infectious Disease"/>
            <person name="Ma L.-J."/>
            <person name="Dead R."/>
            <person name="Young S."/>
            <person name="Zeng Q."/>
            <person name="Koehrsen M."/>
            <person name="Alvarado L."/>
            <person name="Berlin A."/>
            <person name="Chapman S.B."/>
            <person name="Chen Z."/>
            <person name="Freedman E."/>
            <person name="Gellesch M."/>
            <person name="Goldberg J."/>
            <person name="Griggs A."/>
            <person name="Gujja S."/>
            <person name="Heilman E.R."/>
            <person name="Heiman D."/>
            <person name="Hepburn T."/>
            <person name="Howarth C."/>
            <person name="Jen D."/>
            <person name="Larson L."/>
            <person name="Mehta T."/>
            <person name="Neiman D."/>
            <person name="Pearson M."/>
            <person name="Roberts A."/>
            <person name="Saif S."/>
            <person name="Shea T."/>
            <person name="Shenoy N."/>
            <person name="Sisk P."/>
            <person name="Stolte C."/>
            <person name="Sykes S."/>
            <person name="Walk T."/>
            <person name="White J."/>
            <person name="Yandava C."/>
            <person name="Haas B."/>
            <person name="Nusbaum C."/>
            <person name="Birren B."/>
        </authorList>
    </citation>
    <scope>NUCLEOTIDE SEQUENCE</scope>
    <source>
        <strain evidence="3">ATCC 64411</strain>
    </source>
</reference>
<feature type="compositionally biased region" description="Low complexity" evidence="1">
    <location>
        <begin position="29"/>
        <end position="46"/>
    </location>
</feature>
<sequence length="325" mass="35111">MPPESAQTPPAEPTGAPASEIPTPPAAPAGPAATAATPGPLSSPRRPSLRERLRASDERWAWKVAIRLLQCVAAVVGIACAAYILAKMADFDDMTLLGRNVVNELFIAFFAVSFAWGVADILVRFLRHYSKPLHPLLILCVDFTFCCVLLYLIAAAVASILSVQRFGDDPGWLRIWHNGTSRGPYNQDSNGVWVYAGGSRKCTPASDCAAQDAAVNAAWSQKPARFALAIVIAAMLVVAGICHFALCVWAGVDSYTRRKRKARELMQGGMMYQPVYVPVPVPVPMQPMGPYDKQVPGHQVPMPGYVYGHEQMAGPVMGSSQTRYA</sequence>
<accession>A0A0C4DXT1</accession>
<dbReference type="EMBL" id="GL876969">
    <property type="protein sequence ID" value="KLU85818.1"/>
    <property type="molecule type" value="Genomic_DNA"/>
</dbReference>
<reference evidence="4" key="5">
    <citation type="submission" date="2015-06" db="UniProtKB">
        <authorList>
            <consortium name="EnsemblFungi"/>
        </authorList>
    </citation>
    <scope>IDENTIFICATION</scope>
    <source>
        <strain evidence="4">ATCC 64411</strain>
    </source>
</reference>
<evidence type="ECO:0000313" key="3">
    <source>
        <dbReference type="EMBL" id="KLU85818.1"/>
    </source>
</evidence>
<organism evidence="4 5">
    <name type="scientific">Magnaporthiopsis poae (strain ATCC 64411 / 73-15)</name>
    <name type="common">Kentucky bluegrass fungus</name>
    <name type="synonym">Magnaporthe poae</name>
    <dbReference type="NCBI Taxonomy" id="644358"/>
    <lineage>
        <taxon>Eukaryota</taxon>
        <taxon>Fungi</taxon>
        <taxon>Dikarya</taxon>
        <taxon>Ascomycota</taxon>
        <taxon>Pezizomycotina</taxon>
        <taxon>Sordariomycetes</taxon>
        <taxon>Sordariomycetidae</taxon>
        <taxon>Magnaporthales</taxon>
        <taxon>Magnaporthaceae</taxon>
        <taxon>Magnaporthiopsis</taxon>
    </lineage>
</organism>
<dbReference type="eggNOG" id="ENOG502SRWI">
    <property type="taxonomic scope" value="Eukaryota"/>
</dbReference>
<dbReference type="EnsemblFungi" id="MAPG_04838T0">
    <property type="protein sequence ID" value="MAPG_04838T0"/>
    <property type="gene ID" value="MAPG_04838"/>
</dbReference>